<evidence type="ECO:0000313" key="9">
    <source>
        <dbReference type="EMBL" id="AOS46323.1"/>
    </source>
</evidence>
<dbReference type="GO" id="GO:0045892">
    <property type="term" value="P:negative regulation of DNA-templated transcription"/>
    <property type="evidence" value="ECO:0007669"/>
    <property type="project" value="TreeGrafter"/>
</dbReference>
<feature type="binding site" evidence="7">
    <location>
        <position position="156"/>
    </location>
    <ligand>
        <name>Zn(2+)</name>
        <dbReference type="ChEBI" id="CHEBI:29105"/>
    </ligand>
</feature>
<keyword evidence="6" id="KW-0804">Transcription</keyword>
<comment type="cofactor">
    <cofactor evidence="8">
        <name>Mn(2+)</name>
        <dbReference type="ChEBI" id="CHEBI:29035"/>
    </cofactor>
    <cofactor evidence="8">
        <name>Fe(2+)</name>
        <dbReference type="ChEBI" id="CHEBI:29033"/>
    </cofactor>
    <text evidence="8">Binds 1 Mn(2+) or Fe(2+) ion per subunit.</text>
</comment>
<dbReference type="InterPro" id="IPR036388">
    <property type="entry name" value="WH-like_DNA-bd_sf"/>
</dbReference>
<feature type="binding site" evidence="7">
    <location>
        <position position="153"/>
    </location>
    <ligand>
        <name>Zn(2+)</name>
        <dbReference type="ChEBI" id="CHEBI:29105"/>
    </ligand>
</feature>
<reference evidence="9 10" key="1">
    <citation type="submission" date="2016-06" db="EMBL/GenBank/DDBJ databases">
        <title>Three novel species with peptidoglycan cell walls form the new genus Lacunisphaera gen. nov. in the family Opitutaceae of the verrucomicrobial subdivision 4.</title>
        <authorList>
            <person name="Rast P."/>
            <person name="Gloeckner I."/>
            <person name="Jogler M."/>
            <person name="Boedeker C."/>
            <person name="Jeske O."/>
            <person name="Wiegand S."/>
            <person name="Reinhardt R."/>
            <person name="Schumann P."/>
            <person name="Rohde M."/>
            <person name="Spring S."/>
            <person name="Gloeckner F.O."/>
            <person name="Jogler C."/>
        </authorList>
    </citation>
    <scope>NUCLEOTIDE SEQUENCE [LARGE SCALE GENOMIC DNA]</scope>
    <source>
        <strain evidence="9 10">IG16b</strain>
    </source>
</reference>
<dbReference type="PANTHER" id="PTHR33202:SF7">
    <property type="entry name" value="FERRIC UPTAKE REGULATION PROTEIN"/>
    <property type="match status" value="1"/>
</dbReference>
<organism evidence="9 10">
    <name type="scientific">Lacunisphaera limnophila</name>
    <dbReference type="NCBI Taxonomy" id="1838286"/>
    <lineage>
        <taxon>Bacteria</taxon>
        <taxon>Pseudomonadati</taxon>
        <taxon>Verrucomicrobiota</taxon>
        <taxon>Opitutia</taxon>
        <taxon>Opitutales</taxon>
        <taxon>Opitutaceae</taxon>
        <taxon>Lacunisphaera</taxon>
    </lineage>
</organism>
<sequence>MISATQSNHPLGLVTNREPEDVTLTVACTRIRNSGMRVTKPRVALLAALLRFPGPASIERIHQEVGTKSCDLVTIYRCLAAFEGLGLVRRSYLHNGTCLYEQTVNAARRYHIICKECGRTDPVDYELAEGLEQKIAERGYTQVSHVVEFFGVCPICQQAAKAAASRVTAVKIVPSV</sequence>
<feature type="binding site" evidence="8">
    <location>
        <position position="145"/>
    </location>
    <ligand>
        <name>Fe cation</name>
        <dbReference type="ChEBI" id="CHEBI:24875"/>
    </ligand>
</feature>
<feature type="binding site" evidence="8">
    <location>
        <position position="129"/>
    </location>
    <ligand>
        <name>Fe cation</name>
        <dbReference type="ChEBI" id="CHEBI:24875"/>
    </ligand>
</feature>
<dbReference type="STRING" id="1838286.Verru16b_03424"/>
<name>A0A1D8AZK2_9BACT</name>
<evidence type="ECO:0000256" key="6">
    <source>
        <dbReference type="ARBA" id="ARBA00023163"/>
    </source>
</evidence>
<feature type="binding site" evidence="7">
    <location>
        <position position="117"/>
    </location>
    <ligand>
        <name>Zn(2+)</name>
        <dbReference type="ChEBI" id="CHEBI:29105"/>
    </ligand>
</feature>
<evidence type="ECO:0000256" key="3">
    <source>
        <dbReference type="ARBA" id="ARBA00022833"/>
    </source>
</evidence>
<dbReference type="GO" id="GO:0003700">
    <property type="term" value="F:DNA-binding transcription factor activity"/>
    <property type="evidence" value="ECO:0007669"/>
    <property type="project" value="InterPro"/>
</dbReference>
<feature type="binding site" evidence="7">
    <location>
        <position position="114"/>
    </location>
    <ligand>
        <name>Zn(2+)</name>
        <dbReference type="ChEBI" id="CHEBI:29105"/>
    </ligand>
</feature>
<evidence type="ECO:0000256" key="7">
    <source>
        <dbReference type="PIRSR" id="PIRSR602481-1"/>
    </source>
</evidence>
<dbReference type="GO" id="GO:0000976">
    <property type="term" value="F:transcription cis-regulatory region binding"/>
    <property type="evidence" value="ECO:0007669"/>
    <property type="project" value="TreeGrafter"/>
</dbReference>
<evidence type="ECO:0000256" key="2">
    <source>
        <dbReference type="ARBA" id="ARBA00022491"/>
    </source>
</evidence>
<keyword evidence="7" id="KW-0479">Metal-binding</keyword>
<evidence type="ECO:0000256" key="4">
    <source>
        <dbReference type="ARBA" id="ARBA00023015"/>
    </source>
</evidence>
<keyword evidence="4" id="KW-0805">Transcription regulation</keyword>
<keyword evidence="3 7" id="KW-0862">Zinc</keyword>
<proteinExistence type="inferred from homology"/>
<evidence type="ECO:0000313" key="10">
    <source>
        <dbReference type="Proteomes" id="UP000095228"/>
    </source>
</evidence>
<evidence type="ECO:0000256" key="5">
    <source>
        <dbReference type="ARBA" id="ARBA00023125"/>
    </source>
</evidence>
<dbReference type="PANTHER" id="PTHR33202">
    <property type="entry name" value="ZINC UPTAKE REGULATION PROTEIN"/>
    <property type="match status" value="1"/>
</dbReference>
<gene>
    <name evidence="9" type="primary">zur</name>
    <name evidence="9" type="ORF">Verru16b_03424</name>
</gene>
<dbReference type="Proteomes" id="UP000095228">
    <property type="component" value="Chromosome"/>
</dbReference>
<dbReference type="InterPro" id="IPR043135">
    <property type="entry name" value="Fur_C"/>
</dbReference>
<dbReference type="CDD" id="cd07153">
    <property type="entry name" value="Fur_like"/>
    <property type="match status" value="1"/>
</dbReference>
<dbReference type="Gene3D" id="3.30.1490.190">
    <property type="match status" value="1"/>
</dbReference>
<keyword evidence="2" id="KW-0678">Repressor</keyword>
<evidence type="ECO:0000256" key="1">
    <source>
        <dbReference type="ARBA" id="ARBA00007957"/>
    </source>
</evidence>
<dbReference type="RefSeq" id="WP_083270443.1">
    <property type="nucleotide sequence ID" value="NZ_CP016094.1"/>
</dbReference>
<dbReference type="GO" id="GO:1900376">
    <property type="term" value="P:regulation of secondary metabolite biosynthetic process"/>
    <property type="evidence" value="ECO:0007669"/>
    <property type="project" value="TreeGrafter"/>
</dbReference>
<dbReference type="KEGG" id="obg:Verru16b_03424"/>
<protein>
    <submittedName>
        <fullName evidence="9">Zinc uptake regulation protein</fullName>
    </submittedName>
</protein>
<keyword evidence="5" id="KW-0238">DNA-binding</keyword>
<comment type="similarity">
    <text evidence="1">Belongs to the Fur family.</text>
</comment>
<evidence type="ECO:0000256" key="8">
    <source>
        <dbReference type="PIRSR" id="PIRSR602481-2"/>
    </source>
</evidence>
<dbReference type="EMBL" id="CP016094">
    <property type="protein sequence ID" value="AOS46323.1"/>
    <property type="molecule type" value="Genomic_DNA"/>
</dbReference>
<keyword evidence="8" id="KW-0408">Iron</keyword>
<dbReference type="InterPro" id="IPR036390">
    <property type="entry name" value="WH_DNA-bd_sf"/>
</dbReference>
<dbReference type="AlphaFoldDB" id="A0A1D8AZK2"/>
<dbReference type="Gene3D" id="1.10.10.10">
    <property type="entry name" value="Winged helix-like DNA-binding domain superfamily/Winged helix DNA-binding domain"/>
    <property type="match status" value="1"/>
</dbReference>
<dbReference type="OrthoDB" id="8659436at2"/>
<dbReference type="InterPro" id="IPR002481">
    <property type="entry name" value="FUR"/>
</dbReference>
<dbReference type="SUPFAM" id="SSF46785">
    <property type="entry name" value="Winged helix' DNA-binding domain"/>
    <property type="match status" value="1"/>
</dbReference>
<keyword evidence="10" id="KW-1185">Reference proteome</keyword>
<comment type="cofactor">
    <cofactor evidence="7">
        <name>Zn(2+)</name>
        <dbReference type="ChEBI" id="CHEBI:29105"/>
    </cofactor>
    <text evidence="7">Binds 1 zinc ion per subunit.</text>
</comment>
<dbReference type="Pfam" id="PF01475">
    <property type="entry name" value="FUR"/>
    <property type="match status" value="1"/>
</dbReference>
<dbReference type="GO" id="GO:0008270">
    <property type="term" value="F:zinc ion binding"/>
    <property type="evidence" value="ECO:0007669"/>
    <property type="project" value="TreeGrafter"/>
</dbReference>
<accession>A0A1D8AZK2</accession>